<dbReference type="RefSeq" id="WP_269332966.1">
    <property type="nucleotide sequence ID" value="NZ_JAMZFT010000002.1"/>
</dbReference>
<dbReference type="Proteomes" id="UP001055804">
    <property type="component" value="Unassembled WGS sequence"/>
</dbReference>
<dbReference type="EMBL" id="JAMZFT010000002">
    <property type="protein sequence ID" value="MCP1337028.1"/>
    <property type="molecule type" value="Genomic_DNA"/>
</dbReference>
<accession>A0A9J6PAD5</accession>
<proteinExistence type="predicted"/>
<evidence type="ECO:0000313" key="6">
    <source>
        <dbReference type="EMBL" id="MCP1337028.1"/>
    </source>
</evidence>
<dbReference type="PANTHER" id="PTHR33254:SF4">
    <property type="entry name" value="4-HYDROXY-4-METHYL-2-OXOGLUTARATE ALDOLASE 3-RELATED"/>
    <property type="match status" value="1"/>
</dbReference>
<dbReference type="AlphaFoldDB" id="A0A9J6PAD5"/>
<dbReference type="Pfam" id="PF03737">
    <property type="entry name" value="RraA-like"/>
    <property type="match status" value="1"/>
</dbReference>
<feature type="binding site" evidence="5">
    <location>
        <begin position="100"/>
        <end position="103"/>
    </location>
    <ligand>
        <name>substrate</name>
    </ligand>
</feature>
<feature type="binding site" evidence="5">
    <location>
        <position position="123"/>
    </location>
    <ligand>
        <name>substrate</name>
    </ligand>
</feature>
<dbReference type="SUPFAM" id="SSF89562">
    <property type="entry name" value="RraA-like"/>
    <property type="match status" value="1"/>
</dbReference>
<feature type="binding site" evidence="5">
    <location>
        <position position="122"/>
    </location>
    <ligand>
        <name>substrate</name>
    </ligand>
</feature>
<evidence type="ECO:0000256" key="3">
    <source>
        <dbReference type="ARBA" id="ARBA00029596"/>
    </source>
</evidence>
<keyword evidence="7" id="KW-1185">Reference proteome</keyword>
<sequence length="235" mass="24769">MHSSVVYRRVTRVDAAVCEAAKTVSVSDVHEAMPLSEARRGLMSPRMRPLNRSLRIAGPAVTAHCAPGDNLMMHRALYLAEPGDVLVVVCQSETSGAQWGDMAARYALRKGLAGVVVQGAIRDTDELERMTFPVWSTAVSPIRPGKAGAGAVNVPVACDGVIVRPGDMIMADGDGVICVPREGAAAAVEAARERMTREDTVAAAIADGAHLWDLAKLQSAFDALDVEEIDGPCPG</sequence>
<evidence type="ECO:0000256" key="2">
    <source>
        <dbReference type="ARBA" id="ARBA00016549"/>
    </source>
</evidence>
<comment type="cofactor">
    <cofactor evidence="1">
        <name>a divalent metal cation</name>
        <dbReference type="ChEBI" id="CHEBI:60240"/>
    </cofactor>
</comment>
<name>A0A9J6PAD5_9PROT</name>
<keyword evidence="5" id="KW-0460">Magnesium</keyword>
<organism evidence="6 7">
    <name type="scientific">Futiania mangrovi</name>
    <dbReference type="NCBI Taxonomy" id="2959716"/>
    <lineage>
        <taxon>Bacteria</taxon>
        <taxon>Pseudomonadati</taxon>
        <taxon>Pseudomonadota</taxon>
        <taxon>Alphaproteobacteria</taxon>
        <taxon>Futianiales</taxon>
        <taxon>Futianiaceae</taxon>
        <taxon>Futiania</taxon>
    </lineage>
</organism>
<dbReference type="NCBIfam" id="NF006731">
    <property type="entry name" value="PRK09262.1"/>
    <property type="match status" value="1"/>
</dbReference>
<dbReference type="PANTHER" id="PTHR33254">
    <property type="entry name" value="4-HYDROXY-4-METHYL-2-OXOGLUTARATE ALDOLASE 3-RELATED"/>
    <property type="match status" value="1"/>
</dbReference>
<dbReference type="InterPro" id="IPR036704">
    <property type="entry name" value="RraA/RraA-like_sf"/>
</dbReference>
<dbReference type="CDD" id="cd16841">
    <property type="entry name" value="RraA_family"/>
    <property type="match status" value="1"/>
</dbReference>
<evidence type="ECO:0000256" key="1">
    <source>
        <dbReference type="ARBA" id="ARBA00001968"/>
    </source>
</evidence>
<comment type="cofactor">
    <cofactor evidence="5">
        <name>Mg(2+)</name>
        <dbReference type="ChEBI" id="CHEBI:18420"/>
    </cofactor>
</comment>
<protein>
    <recommendedName>
        <fullName evidence="2">Putative 4-hydroxy-4-methyl-2-oxoglutarate aldolase</fullName>
    </recommendedName>
    <alternativeName>
        <fullName evidence="3">Regulator of ribonuclease activity homolog</fullName>
    </alternativeName>
    <alternativeName>
        <fullName evidence="4">RraA-like protein</fullName>
    </alternativeName>
</protein>
<dbReference type="GO" id="GO:0046872">
    <property type="term" value="F:metal ion binding"/>
    <property type="evidence" value="ECO:0007669"/>
    <property type="project" value="UniProtKB-KW"/>
</dbReference>
<evidence type="ECO:0000256" key="4">
    <source>
        <dbReference type="ARBA" id="ARBA00030169"/>
    </source>
</evidence>
<gene>
    <name evidence="6" type="ORF">NJQ99_11450</name>
</gene>
<dbReference type="InterPro" id="IPR005493">
    <property type="entry name" value="RraA/RraA-like"/>
</dbReference>
<keyword evidence="5" id="KW-0479">Metal-binding</keyword>
<comment type="caution">
    <text evidence="6">The sequence shown here is derived from an EMBL/GenBank/DDBJ whole genome shotgun (WGS) entry which is preliminary data.</text>
</comment>
<evidence type="ECO:0000256" key="5">
    <source>
        <dbReference type="PIRSR" id="PIRSR605493-1"/>
    </source>
</evidence>
<reference evidence="6" key="1">
    <citation type="submission" date="2022-06" db="EMBL/GenBank/DDBJ databases">
        <title>Isolation and Genomics of Futiania mangrovii gen. nov., sp. nov., a Rare and Metabolically-versatile member in the Class Alphaproteobacteria.</title>
        <authorList>
            <person name="Liu L."/>
            <person name="Huang W.-C."/>
            <person name="Pan J."/>
            <person name="Li J."/>
            <person name="Huang Y."/>
            <person name="Du H."/>
            <person name="Liu Y."/>
            <person name="Li M."/>
        </authorList>
    </citation>
    <scope>NUCLEOTIDE SEQUENCE</scope>
    <source>
        <strain evidence="6">FT118</strain>
    </source>
</reference>
<dbReference type="Gene3D" id="3.50.30.40">
    <property type="entry name" value="Ribonuclease E inhibitor RraA/RraA-like"/>
    <property type="match status" value="1"/>
</dbReference>
<evidence type="ECO:0000313" key="7">
    <source>
        <dbReference type="Proteomes" id="UP001055804"/>
    </source>
</evidence>